<comment type="subcellular location">
    <subcellularLocation>
        <location evidence="2">Cytoplasm</location>
    </subcellularLocation>
</comment>
<dbReference type="Proteomes" id="UP001300261">
    <property type="component" value="Unassembled WGS sequence"/>
</dbReference>
<name>A0ABT3R0W8_9HYPH</name>
<comment type="caution">
    <text evidence="2">Once thought to be involved in copper homeostasis, experiments in E.coli have shown this is not the case.</text>
</comment>
<dbReference type="Gene3D" id="3.20.20.380">
    <property type="entry name" value="Copper homeostasis (CutC) domain"/>
    <property type="match status" value="1"/>
</dbReference>
<evidence type="ECO:0000313" key="3">
    <source>
        <dbReference type="EMBL" id="MCX2722863.1"/>
    </source>
</evidence>
<dbReference type="EMBL" id="JAPEVI010000003">
    <property type="protein sequence ID" value="MCX2722863.1"/>
    <property type="molecule type" value="Genomic_DNA"/>
</dbReference>
<comment type="similarity">
    <text evidence="1 2">Belongs to the CutC family.</text>
</comment>
<dbReference type="PANTHER" id="PTHR12598">
    <property type="entry name" value="COPPER HOMEOSTASIS PROTEIN CUTC"/>
    <property type="match status" value="1"/>
</dbReference>
<sequence>MTRVLLEVCVDTIEGAWTAAENGADRIELCAALTEGGLTPSLGLMSAASSLPVPVYAMIRPRSGGFRYSDAEKALMLRDIKAAEQAGLAGIVIGATDDRQELDRSFLSAALSGTPLPATLHRAFDTLADIGKSVCEAIELGFERILTSGQAAKADQGLEGLKAAVACAAGRISIMAGSGVSAGNAMRLLKDAHVDELHASCSSPSQAVAPGAAELRLGFMPSTGTRSTDAELVRALRDAMNHFREAAE</sequence>
<organism evidence="3 4">
    <name type="scientific">Roseibium salinum</name>
    <dbReference type="NCBI Taxonomy" id="1604349"/>
    <lineage>
        <taxon>Bacteria</taxon>
        <taxon>Pseudomonadati</taxon>
        <taxon>Pseudomonadota</taxon>
        <taxon>Alphaproteobacteria</taxon>
        <taxon>Hyphomicrobiales</taxon>
        <taxon>Stappiaceae</taxon>
        <taxon>Roseibium</taxon>
    </lineage>
</organism>
<dbReference type="PANTHER" id="PTHR12598:SF0">
    <property type="entry name" value="COPPER HOMEOSTASIS PROTEIN CUTC HOMOLOG"/>
    <property type="match status" value="1"/>
</dbReference>
<dbReference type="HAMAP" id="MF_00795">
    <property type="entry name" value="CutC"/>
    <property type="match status" value="1"/>
</dbReference>
<evidence type="ECO:0000256" key="1">
    <source>
        <dbReference type="ARBA" id="ARBA00007768"/>
    </source>
</evidence>
<comment type="caution">
    <text evidence="3">The sequence shown here is derived from an EMBL/GenBank/DDBJ whole genome shotgun (WGS) entry which is preliminary data.</text>
</comment>
<dbReference type="RefSeq" id="WP_265962524.1">
    <property type="nucleotide sequence ID" value="NZ_JAPEVI010000003.1"/>
</dbReference>
<keyword evidence="4" id="KW-1185">Reference proteome</keyword>
<gene>
    <name evidence="2" type="primary">cutC</name>
    <name evidence="3" type="ORF">ON753_10815</name>
</gene>
<dbReference type="InterPro" id="IPR036822">
    <property type="entry name" value="CutC-like_dom_sf"/>
</dbReference>
<dbReference type="InterPro" id="IPR005627">
    <property type="entry name" value="CutC-like"/>
</dbReference>
<accession>A0ABT3R0W8</accession>
<dbReference type="Pfam" id="PF03932">
    <property type="entry name" value="CutC"/>
    <property type="match status" value="1"/>
</dbReference>
<dbReference type="SUPFAM" id="SSF110395">
    <property type="entry name" value="CutC-like"/>
    <property type="match status" value="1"/>
</dbReference>
<keyword evidence="2" id="KW-0963">Cytoplasm</keyword>
<evidence type="ECO:0000313" key="4">
    <source>
        <dbReference type="Proteomes" id="UP001300261"/>
    </source>
</evidence>
<proteinExistence type="inferred from homology"/>
<reference evidence="3 4" key="1">
    <citation type="journal article" date="2016" name="Int. J. Syst. Evol. Microbiol.">
        <title>Labrenzia salina sp. nov., isolated from the rhizosphere of the halophyte Arthrocnemum macrostachyum.</title>
        <authorList>
            <person name="Camacho M."/>
            <person name="Redondo-Gomez S."/>
            <person name="Rodriguez-Llorente I."/>
            <person name="Rohde M."/>
            <person name="Sproer C."/>
            <person name="Schumann P."/>
            <person name="Klenk H.P."/>
            <person name="Montero-Calasanz M.D.C."/>
        </authorList>
    </citation>
    <scope>NUCLEOTIDE SEQUENCE [LARGE SCALE GENOMIC DNA]</scope>
    <source>
        <strain evidence="3 4">DSM 29163</strain>
    </source>
</reference>
<protein>
    <recommendedName>
        <fullName evidence="2">PF03932 family protein CutC</fullName>
    </recommendedName>
</protein>
<evidence type="ECO:0000256" key="2">
    <source>
        <dbReference type="HAMAP-Rule" id="MF_00795"/>
    </source>
</evidence>